<dbReference type="Pfam" id="PF05994">
    <property type="entry name" value="FragX_IP"/>
    <property type="match status" value="1"/>
</dbReference>
<protein>
    <recommendedName>
        <fullName evidence="3">Cytoplasmic FMR1-interacting protein</fullName>
    </recommendedName>
</protein>
<dbReference type="PRINTS" id="PR01698">
    <property type="entry name" value="CYTOFMRPINTP"/>
</dbReference>
<dbReference type="KEGG" id="aqu:100635970"/>
<reference evidence="1" key="2">
    <citation type="submission" date="2024-06" db="UniProtKB">
        <authorList>
            <consortium name="EnsemblMetazoa"/>
        </authorList>
    </citation>
    <scope>IDENTIFICATION</scope>
</reference>
<dbReference type="AlphaFoldDB" id="A0AAN0IJD5"/>
<dbReference type="GO" id="GO:0030833">
    <property type="term" value="P:regulation of actin filament polymerization"/>
    <property type="evidence" value="ECO:0007669"/>
    <property type="project" value="InterPro"/>
</dbReference>
<dbReference type="EnsemblMetazoa" id="XM_003391646.3">
    <property type="protein sequence ID" value="XP_003391694.3"/>
    <property type="gene ID" value="LOC100635970"/>
</dbReference>
<keyword evidence="2" id="KW-1185">Reference proteome</keyword>
<organism evidence="1 2">
    <name type="scientific">Amphimedon queenslandica</name>
    <name type="common">Sponge</name>
    <dbReference type="NCBI Taxonomy" id="400682"/>
    <lineage>
        <taxon>Eukaryota</taxon>
        <taxon>Metazoa</taxon>
        <taxon>Porifera</taxon>
        <taxon>Demospongiae</taxon>
        <taxon>Heteroscleromorpha</taxon>
        <taxon>Haplosclerida</taxon>
        <taxon>Niphatidae</taxon>
        <taxon>Amphimedon</taxon>
    </lineage>
</organism>
<dbReference type="PANTHER" id="PTHR12195">
    <property type="entry name" value="CYTOPLASMIC FMR1-INTERACTING PROTEIN-RELATED"/>
    <property type="match status" value="1"/>
</dbReference>
<dbReference type="GeneID" id="100635970"/>
<evidence type="ECO:0000313" key="2">
    <source>
        <dbReference type="Proteomes" id="UP000007879"/>
    </source>
</evidence>
<dbReference type="PIRSF" id="PIRSF008153">
    <property type="entry name" value="FMR1_interacting"/>
    <property type="match status" value="1"/>
</dbReference>
<name>A0AAN0IJD5_AMPQE</name>
<reference evidence="2" key="1">
    <citation type="journal article" date="2010" name="Nature">
        <title>The Amphimedon queenslandica genome and the evolution of animal complexity.</title>
        <authorList>
            <person name="Srivastava M."/>
            <person name="Simakov O."/>
            <person name="Chapman J."/>
            <person name="Fahey B."/>
            <person name="Gauthier M.E."/>
            <person name="Mitros T."/>
            <person name="Richards G.S."/>
            <person name="Conaco C."/>
            <person name="Dacre M."/>
            <person name="Hellsten U."/>
            <person name="Larroux C."/>
            <person name="Putnam N.H."/>
            <person name="Stanke M."/>
            <person name="Adamska M."/>
            <person name="Darling A."/>
            <person name="Degnan S.M."/>
            <person name="Oakley T.H."/>
            <person name="Plachetzki D.C."/>
            <person name="Zhai Y."/>
            <person name="Adamski M."/>
            <person name="Calcino A."/>
            <person name="Cummins S.F."/>
            <person name="Goodstein D.M."/>
            <person name="Harris C."/>
            <person name="Jackson D.J."/>
            <person name="Leys S.P."/>
            <person name="Shu S."/>
            <person name="Woodcroft B.J."/>
            <person name="Vervoort M."/>
            <person name="Kosik K.S."/>
            <person name="Manning G."/>
            <person name="Degnan B.M."/>
            <person name="Rokhsar D.S."/>
        </authorList>
    </citation>
    <scope>NUCLEOTIDE SEQUENCE [LARGE SCALE GENOMIC DNA]</scope>
</reference>
<proteinExistence type="predicted"/>
<evidence type="ECO:0008006" key="3">
    <source>
        <dbReference type="Google" id="ProtNLM"/>
    </source>
</evidence>
<dbReference type="Proteomes" id="UP000007879">
    <property type="component" value="Unassembled WGS sequence"/>
</dbReference>
<evidence type="ECO:0000313" key="1">
    <source>
        <dbReference type="EnsemblMetazoa" id="XP_003391694.3"/>
    </source>
</evidence>
<dbReference type="InterPro" id="IPR008081">
    <property type="entry name" value="Cytoplasmic_FMR1-int"/>
</dbReference>
<sequence>YCPFSLSSDDQNMETVMKNLDQQYAALNMVSMISRYGTEQQGANARDAELLTRERLCRALSMFELVMQRIKSFLTCDPIWEGPPPANGVMSIDECQEFHRLWSAIQFAYCLPPTKGEITIEQCYGEGLQWAGCVIMTLLAQEKRFASLDFSYHLLRVHEFDGQDGNVQGIDLKQMIKRIKVYRDLNNQIFVILNKHLSSSDILQRQVREYQPPIFQATQA</sequence>
<accession>A0AAN0IJD5</accession>
<dbReference type="GO" id="GO:0031267">
    <property type="term" value="F:small GTPase binding"/>
    <property type="evidence" value="ECO:0007669"/>
    <property type="project" value="InterPro"/>
</dbReference>
<dbReference type="RefSeq" id="XP_003391694.3">
    <property type="nucleotide sequence ID" value="XM_003391646.3"/>
</dbReference>